<comment type="function">
    <text evidence="1 7">RNaseP catalyzes the removal of the 5'-leader sequence from pre-tRNA to produce the mature 5'-terminus. It can also cleave other RNA substrates such as 4.5S RNA. The protein component plays an auxiliary but essential role in vivo by binding to the 5'-leader sequence and broadening the substrate specificity of the ribozyme.</text>
</comment>
<evidence type="ECO:0000256" key="4">
    <source>
        <dbReference type="ARBA" id="ARBA00022759"/>
    </source>
</evidence>
<dbReference type="InterPro" id="IPR014721">
    <property type="entry name" value="Ribsml_uS5_D2-typ_fold_subgr"/>
</dbReference>
<reference evidence="9" key="1">
    <citation type="submission" date="2020-10" db="EMBL/GenBank/DDBJ databases">
        <authorList>
            <person name="Gilroy R."/>
        </authorList>
    </citation>
    <scope>NUCLEOTIDE SEQUENCE</scope>
    <source>
        <strain evidence="9">ChiSjej4B22-9803</strain>
    </source>
</reference>
<keyword evidence="5 7" id="KW-0378">Hydrolase</keyword>
<evidence type="ECO:0000256" key="8">
    <source>
        <dbReference type="NCBIfam" id="TIGR00188"/>
    </source>
</evidence>
<dbReference type="EC" id="3.1.26.5" evidence="7 8"/>
<accession>A0A9D1LV74</accession>
<comment type="catalytic activity">
    <reaction evidence="7">
        <text>Endonucleolytic cleavage of RNA, removing 5'-extranucleotides from tRNA precursor.</text>
        <dbReference type="EC" id="3.1.26.5"/>
    </reaction>
</comment>
<dbReference type="GO" id="GO:0030677">
    <property type="term" value="C:ribonuclease P complex"/>
    <property type="evidence" value="ECO:0007669"/>
    <property type="project" value="TreeGrafter"/>
</dbReference>
<organism evidence="9 10">
    <name type="scientific">Candidatus Avimonoglobus intestinipullorum</name>
    <dbReference type="NCBI Taxonomy" id="2840699"/>
    <lineage>
        <taxon>Bacteria</taxon>
        <taxon>Bacillati</taxon>
        <taxon>Bacillota</taxon>
        <taxon>Clostridia</taxon>
        <taxon>Eubacteriales</taxon>
        <taxon>Candidatus Avimonoglobus</taxon>
    </lineage>
</organism>
<gene>
    <name evidence="7 9" type="primary">rnpA</name>
    <name evidence="9" type="ORF">IAB04_04805</name>
</gene>
<evidence type="ECO:0000256" key="1">
    <source>
        <dbReference type="ARBA" id="ARBA00002663"/>
    </source>
</evidence>
<dbReference type="NCBIfam" id="TIGR00188">
    <property type="entry name" value="rnpA"/>
    <property type="match status" value="1"/>
</dbReference>
<comment type="similarity">
    <text evidence="7">Belongs to the RnpA family.</text>
</comment>
<keyword evidence="4 7" id="KW-0255">Endonuclease</keyword>
<evidence type="ECO:0000256" key="7">
    <source>
        <dbReference type="HAMAP-Rule" id="MF_00227"/>
    </source>
</evidence>
<dbReference type="GO" id="GO:0042781">
    <property type="term" value="F:3'-tRNA processing endoribonuclease activity"/>
    <property type="evidence" value="ECO:0007669"/>
    <property type="project" value="TreeGrafter"/>
</dbReference>
<dbReference type="Gene3D" id="3.30.230.10">
    <property type="match status" value="1"/>
</dbReference>
<evidence type="ECO:0000256" key="6">
    <source>
        <dbReference type="ARBA" id="ARBA00022884"/>
    </source>
</evidence>
<dbReference type="Pfam" id="PF00825">
    <property type="entry name" value="Ribonuclease_P"/>
    <property type="match status" value="1"/>
</dbReference>
<dbReference type="InterPro" id="IPR020568">
    <property type="entry name" value="Ribosomal_Su5_D2-typ_SF"/>
</dbReference>
<sequence length="111" mass="12738">MKTEAIKLNKDFKRLYYRGKRAVRGLVVVYASKNRLGVNRLGLTCGKAVGNAVRRNRAKRLMRESYRLLEPALKAGFDIVIVARSRAADKPYREVDRDVRAAFQNLELFLP</sequence>
<dbReference type="SUPFAM" id="SSF54211">
    <property type="entry name" value="Ribosomal protein S5 domain 2-like"/>
    <property type="match status" value="1"/>
</dbReference>
<dbReference type="GO" id="GO:0001682">
    <property type="term" value="P:tRNA 5'-leader removal"/>
    <property type="evidence" value="ECO:0007669"/>
    <property type="project" value="UniProtKB-UniRule"/>
</dbReference>
<evidence type="ECO:0000256" key="5">
    <source>
        <dbReference type="ARBA" id="ARBA00022801"/>
    </source>
</evidence>
<dbReference type="PANTHER" id="PTHR33992:SF1">
    <property type="entry name" value="RIBONUCLEASE P PROTEIN COMPONENT"/>
    <property type="match status" value="1"/>
</dbReference>
<keyword evidence="6 7" id="KW-0694">RNA-binding</keyword>
<name>A0A9D1LV74_9FIRM</name>
<dbReference type="InterPro" id="IPR020539">
    <property type="entry name" value="RNase_P_CS"/>
</dbReference>
<evidence type="ECO:0000313" key="10">
    <source>
        <dbReference type="Proteomes" id="UP000824111"/>
    </source>
</evidence>
<dbReference type="InterPro" id="IPR000100">
    <property type="entry name" value="RNase_P"/>
</dbReference>
<dbReference type="PANTHER" id="PTHR33992">
    <property type="entry name" value="RIBONUCLEASE P PROTEIN COMPONENT"/>
    <property type="match status" value="1"/>
</dbReference>
<dbReference type="GO" id="GO:0000049">
    <property type="term" value="F:tRNA binding"/>
    <property type="evidence" value="ECO:0007669"/>
    <property type="project" value="UniProtKB-UniRule"/>
</dbReference>
<dbReference type="AlphaFoldDB" id="A0A9D1LV74"/>
<comment type="caution">
    <text evidence="9">The sequence shown here is derived from an EMBL/GenBank/DDBJ whole genome shotgun (WGS) entry which is preliminary data.</text>
</comment>
<dbReference type="Proteomes" id="UP000824111">
    <property type="component" value="Unassembled WGS sequence"/>
</dbReference>
<proteinExistence type="inferred from homology"/>
<evidence type="ECO:0000256" key="2">
    <source>
        <dbReference type="ARBA" id="ARBA00022694"/>
    </source>
</evidence>
<keyword evidence="2 7" id="KW-0819">tRNA processing</keyword>
<evidence type="ECO:0000256" key="3">
    <source>
        <dbReference type="ARBA" id="ARBA00022722"/>
    </source>
</evidence>
<dbReference type="HAMAP" id="MF_00227">
    <property type="entry name" value="RNase_P"/>
    <property type="match status" value="1"/>
</dbReference>
<dbReference type="EMBL" id="DVND01000126">
    <property type="protein sequence ID" value="HIU48661.1"/>
    <property type="molecule type" value="Genomic_DNA"/>
</dbReference>
<dbReference type="GO" id="GO:0004526">
    <property type="term" value="F:ribonuclease P activity"/>
    <property type="evidence" value="ECO:0007669"/>
    <property type="project" value="UniProtKB-UniRule"/>
</dbReference>
<keyword evidence="3 7" id="KW-0540">Nuclease</keyword>
<dbReference type="PROSITE" id="PS00648">
    <property type="entry name" value="RIBONUCLEASE_P"/>
    <property type="match status" value="1"/>
</dbReference>
<reference evidence="9" key="2">
    <citation type="journal article" date="2021" name="PeerJ">
        <title>Extensive microbial diversity within the chicken gut microbiome revealed by metagenomics and culture.</title>
        <authorList>
            <person name="Gilroy R."/>
            <person name="Ravi A."/>
            <person name="Getino M."/>
            <person name="Pursley I."/>
            <person name="Horton D.L."/>
            <person name="Alikhan N.F."/>
            <person name="Baker D."/>
            <person name="Gharbi K."/>
            <person name="Hall N."/>
            <person name="Watson M."/>
            <person name="Adriaenssens E.M."/>
            <person name="Foster-Nyarko E."/>
            <person name="Jarju S."/>
            <person name="Secka A."/>
            <person name="Antonio M."/>
            <person name="Oren A."/>
            <person name="Chaudhuri R.R."/>
            <person name="La Ragione R."/>
            <person name="Hildebrand F."/>
            <person name="Pallen M.J."/>
        </authorList>
    </citation>
    <scope>NUCLEOTIDE SEQUENCE</scope>
    <source>
        <strain evidence="9">ChiSjej4B22-9803</strain>
    </source>
</reference>
<comment type="subunit">
    <text evidence="7">Consists of a catalytic RNA component (M1 or rnpB) and a protein subunit.</text>
</comment>
<protein>
    <recommendedName>
        <fullName evidence="7 8">Ribonuclease P protein component</fullName>
        <shortName evidence="7">RNase P protein</shortName>
        <shortName evidence="7">RNaseP protein</shortName>
        <ecNumber evidence="7 8">3.1.26.5</ecNumber>
    </recommendedName>
    <alternativeName>
        <fullName evidence="7">Protein C5</fullName>
    </alternativeName>
</protein>
<evidence type="ECO:0000313" key="9">
    <source>
        <dbReference type="EMBL" id="HIU48661.1"/>
    </source>
</evidence>